<sequence length="109" mass="13059">MRWRLKADESIQIRGREYENRDTSTNRHLRKKEITVRFVGDKSLQLLWLGILRLLLTIQIDKAFQARDSVDQTVISVFEAIFIMYSVFSTVFRGRRILAPTHLHWFTHR</sequence>
<organism evidence="2 3">
    <name type="scientific">Natronococcus jeotgali DSM 18795</name>
    <dbReference type="NCBI Taxonomy" id="1227498"/>
    <lineage>
        <taxon>Archaea</taxon>
        <taxon>Methanobacteriati</taxon>
        <taxon>Methanobacteriota</taxon>
        <taxon>Stenosarchaea group</taxon>
        <taxon>Halobacteria</taxon>
        <taxon>Halobacteriales</taxon>
        <taxon>Natrialbaceae</taxon>
        <taxon>Natronococcus</taxon>
    </lineage>
</organism>
<feature type="transmembrane region" description="Helical" evidence="1">
    <location>
        <begin position="44"/>
        <end position="60"/>
    </location>
</feature>
<accession>L9XJL7</accession>
<keyword evidence="1" id="KW-1133">Transmembrane helix</keyword>
<dbReference type="EMBL" id="AOIA01000079">
    <property type="protein sequence ID" value="ELY61954.1"/>
    <property type="molecule type" value="Genomic_DNA"/>
</dbReference>
<feature type="transmembrane region" description="Helical" evidence="1">
    <location>
        <begin position="72"/>
        <end position="92"/>
    </location>
</feature>
<protein>
    <submittedName>
        <fullName evidence="2">Uncharacterized protein</fullName>
    </submittedName>
</protein>
<reference evidence="2 3" key="1">
    <citation type="journal article" date="2014" name="PLoS Genet.">
        <title>Phylogenetically driven sequencing of extremely halophilic archaea reveals strategies for static and dynamic osmo-response.</title>
        <authorList>
            <person name="Becker E.A."/>
            <person name="Seitzer P.M."/>
            <person name="Tritt A."/>
            <person name="Larsen D."/>
            <person name="Krusor M."/>
            <person name="Yao A.I."/>
            <person name="Wu D."/>
            <person name="Madern D."/>
            <person name="Eisen J.A."/>
            <person name="Darling A.E."/>
            <person name="Facciotti M.T."/>
        </authorList>
    </citation>
    <scope>NUCLEOTIDE SEQUENCE [LARGE SCALE GENOMIC DNA]</scope>
    <source>
        <strain evidence="2 3">DSM 18795</strain>
    </source>
</reference>
<keyword evidence="1" id="KW-0472">Membrane</keyword>
<dbReference type="Proteomes" id="UP000011531">
    <property type="component" value="Unassembled WGS sequence"/>
</dbReference>
<dbReference type="STRING" id="1227498.C492_08960"/>
<proteinExistence type="predicted"/>
<name>L9XJL7_9EURY</name>
<evidence type="ECO:0000313" key="2">
    <source>
        <dbReference type="EMBL" id="ELY61954.1"/>
    </source>
</evidence>
<dbReference type="AlphaFoldDB" id="L9XJL7"/>
<evidence type="ECO:0000313" key="3">
    <source>
        <dbReference type="Proteomes" id="UP000011531"/>
    </source>
</evidence>
<keyword evidence="3" id="KW-1185">Reference proteome</keyword>
<gene>
    <name evidence="2" type="ORF">C492_08960</name>
</gene>
<keyword evidence="1" id="KW-0812">Transmembrane</keyword>
<comment type="caution">
    <text evidence="2">The sequence shown here is derived from an EMBL/GenBank/DDBJ whole genome shotgun (WGS) entry which is preliminary data.</text>
</comment>
<evidence type="ECO:0000256" key="1">
    <source>
        <dbReference type="SAM" id="Phobius"/>
    </source>
</evidence>